<evidence type="ECO:0008006" key="2">
    <source>
        <dbReference type="Google" id="ProtNLM"/>
    </source>
</evidence>
<gene>
    <name evidence="1" type="ORF">Tci_060528</name>
</gene>
<organism evidence="1">
    <name type="scientific">Tanacetum cinerariifolium</name>
    <name type="common">Dalmatian daisy</name>
    <name type="synonym">Chrysanthemum cinerariifolium</name>
    <dbReference type="NCBI Taxonomy" id="118510"/>
    <lineage>
        <taxon>Eukaryota</taxon>
        <taxon>Viridiplantae</taxon>
        <taxon>Streptophyta</taxon>
        <taxon>Embryophyta</taxon>
        <taxon>Tracheophyta</taxon>
        <taxon>Spermatophyta</taxon>
        <taxon>Magnoliopsida</taxon>
        <taxon>eudicotyledons</taxon>
        <taxon>Gunneridae</taxon>
        <taxon>Pentapetalae</taxon>
        <taxon>asterids</taxon>
        <taxon>campanulids</taxon>
        <taxon>Asterales</taxon>
        <taxon>Asteraceae</taxon>
        <taxon>Asteroideae</taxon>
        <taxon>Anthemideae</taxon>
        <taxon>Anthemidinae</taxon>
        <taxon>Tanacetum</taxon>
    </lineage>
</organism>
<proteinExistence type="predicted"/>
<reference evidence="1" key="1">
    <citation type="journal article" date="2019" name="Sci. Rep.">
        <title>Draft genome of Tanacetum cinerariifolium, the natural source of mosquito coil.</title>
        <authorList>
            <person name="Yamashiro T."/>
            <person name="Shiraishi A."/>
            <person name="Satake H."/>
            <person name="Nakayama K."/>
        </authorList>
    </citation>
    <scope>NUCLEOTIDE SEQUENCE</scope>
</reference>
<dbReference type="EMBL" id="BKCJ010009775">
    <property type="protein sequence ID" value="GEU88550.1"/>
    <property type="molecule type" value="Genomic_DNA"/>
</dbReference>
<protein>
    <recommendedName>
        <fullName evidence="2">Integrase, catalytic region, zinc finger, CCHC-type, peptidase aspartic, catalytic</fullName>
    </recommendedName>
</protein>
<accession>A0A6L2NR15</accession>
<dbReference type="AlphaFoldDB" id="A0A6L2NR15"/>
<evidence type="ECO:0000313" key="1">
    <source>
        <dbReference type="EMBL" id="GEU88550.1"/>
    </source>
</evidence>
<name>A0A6L2NR15_TANCI</name>
<sequence>MSIVAENVIAVGAENHPPMLERSQYDSWQSRMLLYIQVSEKPLVHQDVIQKDLPRQLPSTSMVKQNLLKAKRHLDNLDKVIKVRTKVTWQNEGLYREVYEMKAIFQQMKTEVDQCLMDKKYFELEKKELLIENDRLLEQIISQDIVCTIMHSYDDLVRYADIEKSFINEYNKFLELEAELLRKKDMIKKSEQVNISIVIASGMFQLDLQPIPYNLWNNKETHVDYLNITKEHADTLREIVKQARASEPLDNMFEYACKYAKRTQELLVFVSASCPSS</sequence>
<comment type="caution">
    <text evidence="1">The sequence shown here is derived from an EMBL/GenBank/DDBJ whole genome shotgun (WGS) entry which is preliminary data.</text>
</comment>